<reference evidence="2" key="1">
    <citation type="submission" date="2017-01" db="EMBL/GenBank/DDBJ databases">
        <authorList>
            <person name="Varghese N."/>
            <person name="Submissions S."/>
        </authorList>
    </citation>
    <scope>NUCLEOTIDE SEQUENCE [LARGE SCALE GENOMIC DNA]</scope>
    <source>
        <strain evidence="2">DM9</strain>
    </source>
</reference>
<dbReference type="AlphaFoldDB" id="A0A1N6WDQ2"/>
<keyword evidence="2" id="KW-1185">Reference proteome</keyword>
<evidence type="ECO:0000313" key="2">
    <source>
        <dbReference type="Proteomes" id="UP000185924"/>
    </source>
</evidence>
<dbReference type="Proteomes" id="UP000185924">
    <property type="component" value="Unassembled WGS sequence"/>
</dbReference>
<dbReference type="STRING" id="1077936.SAMN05421545_1482"/>
<name>A0A1N6WDQ2_9BACT</name>
<protein>
    <submittedName>
        <fullName evidence="1">Uncharacterized protein</fullName>
    </submittedName>
</protein>
<dbReference type="EMBL" id="FTNM01000002">
    <property type="protein sequence ID" value="SIQ88251.1"/>
    <property type="molecule type" value="Genomic_DNA"/>
</dbReference>
<evidence type="ECO:0000313" key="1">
    <source>
        <dbReference type="EMBL" id="SIQ88251.1"/>
    </source>
</evidence>
<accession>A0A1N6WDQ2</accession>
<proteinExistence type="predicted"/>
<dbReference type="OrthoDB" id="1490648at2"/>
<organism evidence="1 2">
    <name type="scientific">Pontibacter lucknowensis</name>
    <dbReference type="NCBI Taxonomy" id="1077936"/>
    <lineage>
        <taxon>Bacteria</taxon>
        <taxon>Pseudomonadati</taxon>
        <taxon>Bacteroidota</taxon>
        <taxon>Cytophagia</taxon>
        <taxon>Cytophagales</taxon>
        <taxon>Hymenobacteraceae</taxon>
        <taxon>Pontibacter</taxon>
    </lineage>
</organism>
<sequence>MKEIKKLIDIVLSCSQAETALLDVPKQSVKEKKFIQGIELGYYISDEDAAKDLYNASPNDVRYKMLKHRVKKKLFNELNYVNAEKVTANFVRQKEIQCNSLIYQANIVRARYEFDLVISLANKALALAQEFDFIDLKVSALELLTLSYAEQGLIKKFTAAQEDLKLTMQRFVNEREAVSMFQNINMQLRKSTKTRKEFLPQLPLLIIQLEKLWQESGTFSAYYAFYRTSIWYHELEGNFKDIITITVDALRLVEQNKINAHRFDLTYNNFIMVYAHLRAKQLSDGLMYAQENLGLYQPSTRNWFAYMENYFLLAVHARRYDLADILLQQVIENSALQTIPTIAKERWMLYRSYFRLIYPQAAVPEGEANNPYLLSLPEYSKDKLGFNVAILTLQFIYLLERGETEALLYRIESIKKYVSTHLKDAFSLRSKLFLKLLVLTVTEDYDAVACRTKGEALYKRLMETPAPGDAYAEIEIVPYEHLWDLILQILAKAEVNLKVRSR</sequence>
<dbReference type="RefSeq" id="WP_007655913.1">
    <property type="nucleotide sequence ID" value="NZ_FTNM01000002.1"/>
</dbReference>
<gene>
    <name evidence="1" type="ORF">SAMN05421545_1482</name>
</gene>